<dbReference type="InterPro" id="IPR037294">
    <property type="entry name" value="ABC_BtuC-like"/>
</dbReference>
<evidence type="ECO:0000256" key="2">
    <source>
        <dbReference type="ARBA" id="ARBA00008034"/>
    </source>
</evidence>
<comment type="similarity">
    <text evidence="2 6">Belongs to the ABC-3 integral membrane protein family.</text>
</comment>
<feature type="transmembrane region" description="Helical" evidence="7">
    <location>
        <begin position="161"/>
        <end position="191"/>
    </location>
</feature>
<evidence type="ECO:0000256" key="5">
    <source>
        <dbReference type="ARBA" id="ARBA00023136"/>
    </source>
</evidence>
<dbReference type="EMBL" id="CP134146">
    <property type="protein sequence ID" value="WNC69298.1"/>
    <property type="molecule type" value="Genomic_DNA"/>
</dbReference>
<evidence type="ECO:0000256" key="4">
    <source>
        <dbReference type="ARBA" id="ARBA00022989"/>
    </source>
</evidence>
<accession>A0ABY9TLX2</accession>
<feature type="transmembrane region" description="Helical" evidence="7">
    <location>
        <begin position="7"/>
        <end position="27"/>
    </location>
</feature>
<feature type="transmembrane region" description="Helical" evidence="7">
    <location>
        <begin position="64"/>
        <end position="87"/>
    </location>
</feature>
<dbReference type="RefSeq" id="WP_348388442.1">
    <property type="nucleotide sequence ID" value="NZ_CP134146.1"/>
</dbReference>
<dbReference type="InterPro" id="IPR001626">
    <property type="entry name" value="ABC_TroCD"/>
</dbReference>
<reference evidence="9" key="1">
    <citation type="submission" date="2023-09" db="EMBL/GenBank/DDBJ databases">
        <authorList>
            <person name="Li S."/>
            <person name="Li X."/>
            <person name="Zhang C."/>
            <person name="Zhao Z."/>
        </authorList>
    </citation>
    <scope>NUCLEOTIDE SEQUENCE [LARGE SCALE GENOMIC DNA]</scope>
    <source>
        <strain evidence="9">SQ345</strain>
    </source>
</reference>
<evidence type="ECO:0000313" key="9">
    <source>
        <dbReference type="Proteomes" id="UP001248581"/>
    </source>
</evidence>
<proteinExistence type="inferred from homology"/>
<dbReference type="Proteomes" id="UP001248581">
    <property type="component" value="Chromosome"/>
</dbReference>
<name>A0ABY9TLX2_9GAMM</name>
<gene>
    <name evidence="8" type="ORF">RI845_03885</name>
</gene>
<evidence type="ECO:0000313" key="8">
    <source>
        <dbReference type="EMBL" id="WNC69298.1"/>
    </source>
</evidence>
<feature type="transmembrane region" description="Helical" evidence="7">
    <location>
        <begin position="93"/>
        <end position="111"/>
    </location>
</feature>
<evidence type="ECO:0000256" key="3">
    <source>
        <dbReference type="ARBA" id="ARBA00022692"/>
    </source>
</evidence>
<dbReference type="Pfam" id="PF00950">
    <property type="entry name" value="ABC-3"/>
    <property type="match status" value="1"/>
</dbReference>
<feature type="transmembrane region" description="Helical" evidence="7">
    <location>
        <begin position="33"/>
        <end position="52"/>
    </location>
</feature>
<feature type="transmembrane region" description="Helical" evidence="7">
    <location>
        <begin position="203"/>
        <end position="222"/>
    </location>
</feature>
<keyword evidence="6" id="KW-0813">Transport</keyword>
<dbReference type="PANTHER" id="PTHR30477">
    <property type="entry name" value="ABC-TRANSPORTER METAL-BINDING PROTEIN"/>
    <property type="match status" value="1"/>
</dbReference>
<keyword evidence="9" id="KW-1185">Reference proteome</keyword>
<protein>
    <submittedName>
        <fullName evidence="8">Metal ABC transporter permease</fullName>
    </submittedName>
</protein>
<feature type="transmembrane region" description="Helical" evidence="7">
    <location>
        <begin position="228"/>
        <end position="245"/>
    </location>
</feature>
<keyword evidence="5 7" id="KW-0472">Membrane</keyword>
<keyword evidence="3 6" id="KW-0812">Transmembrane</keyword>
<dbReference type="SUPFAM" id="SSF81345">
    <property type="entry name" value="ABC transporter involved in vitamin B12 uptake, BtuC"/>
    <property type="match status" value="1"/>
</dbReference>
<comment type="subcellular location">
    <subcellularLocation>
        <location evidence="6">Cell membrane</location>
        <topology evidence="6">Multi-pass membrane protein</topology>
    </subcellularLocation>
    <subcellularLocation>
        <location evidence="1">Membrane</location>
        <topology evidence="1">Multi-pass membrane protein</topology>
    </subcellularLocation>
</comment>
<evidence type="ECO:0000256" key="7">
    <source>
        <dbReference type="SAM" id="Phobius"/>
    </source>
</evidence>
<sequence>MVELIDILLPAFVAGLLVLSTHVPLGYQVLKRGIIFIDLAIAQIAGLGAVVVQTTDIGHHLPGANYIVAALFALSGAGIIALFERFAKQQLEALIGCLYVLSATGAFLLLANDPHGGDLLKQVLSGQILWVTFSDLYLHMALYAGIVALMVFKPVLLSGKWFYFIFAIAITSSVQMVGVFLVFSTLIIPALATVKLARFKTRFAYLIGVLAYLIGLIASATWDLPSGSAIVWSLAMVAIIVTLLMHKFSIIKT</sequence>
<organism evidence="8 9">
    <name type="scientific">Thalassotalea nanhaiensis</name>
    <dbReference type="NCBI Taxonomy" id="3065648"/>
    <lineage>
        <taxon>Bacteria</taxon>
        <taxon>Pseudomonadati</taxon>
        <taxon>Pseudomonadota</taxon>
        <taxon>Gammaproteobacteria</taxon>
        <taxon>Alteromonadales</taxon>
        <taxon>Colwelliaceae</taxon>
        <taxon>Thalassotalea</taxon>
    </lineage>
</organism>
<dbReference type="PANTHER" id="PTHR30477:SF19">
    <property type="entry name" value="METAL ABC TRANSPORTER PERMEASE"/>
    <property type="match status" value="1"/>
</dbReference>
<keyword evidence="4 7" id="KW-1133">Transmembrane helix</keyword>
<evidence type="ECO:0000256" key="6">
    <source>
        <dbReference type="RuleBase" id="RU003943"/>
    </source>
</evidence>
<evidence type="ECO:0000256" key="1">
    <source>
        <dbReference type="ARBA" id="ARBA00004141"/>
    </source>
</evidence>